<sequence length="241" mass="25928">MLSSPRLAACALALSLLCPAGLAGPLPQAPLPAGSTLLEQRFIADPTGQGGWLVQTLLSSGSSWRRLVVALPGQGYRIGSPPAADRDYGDASLRLHPIPGQPGAAWWLSSRALLHSGDAGRSWTPRMAGLPDPSDGRTALRRLFPDPDHPSRLTLEISTEDGPQLYRSTDGGQRWEALGPPLGDRRGRIGLSQSEDGRQIEAVYRGERGDIHLLSRDGGQSWQPRPATTRRKISEKSVQDL</sequence>
<dbReference type="Gene3D" id="2.130.10.10">
    <property type="entry name" value="YVTN repeat-like/Quinoprotein amine dehydrogenase"/>
    <property type="match status" value="1"/>
</dbReference>
<organism evidence="3 4">
    <name type="scientific">Chitinimonas lacunae</name>
    <dbReference type="NCBI Taxonomy" id="1963018"/>
    <lineage>
        <taxon>Bacteria</taxon>
        <taxon>Pseudomonadati</taxon>
        <taxon>Pseudomonadota</taxon>
        <taxon>Betaproteobacteria</taxon>
        <taxon>Neisseriales</taxon>
        <taxon>Chitinibacteraceae</taxon>
        <taxon>Chitinimonas</taxon>
    </lineage>
</organism>
<evidence type="ECO:0000256" key="1">
    <source>
        <dbReference type="SAM" id="MobiDB-lite"/>
    </source>
</evidence>
<evidence type="ECO:0008006" key="5">
    <source>
        <dbReference type="Google" id="ProtNLM"/>
    </source>
</evidence>
<evidence type="ECO:0000313" key="3">
    <source>
        <dbReference type="EMBL" id="MFC4158732.1"/>
    </source>
</evidence>
<dbReference type="Proteomes" id="UP001595791">
    <property type="component" value="Unassembled WGS sequence"/>
</dbReference>
<keyword evidence="4" id="KW-1185">Reference proteome</keyword>
<name>A0ABV8MKQ6_9NEIS</name>
<protein>
    <recommendedName>
        <fullName evidence="5">Exo-alpha-sialidase</fullName>
    </recommendedName>
</protein>
<reference evidence="4" key="1">
    <citation type="journal article" date="2019" name="Int. J. Syst. Evol. Microbiol.">
        <title>The Global Catalogue of Microorganisms (GCM) 10K type strain sequencing project: providing services to taxonomists for standard genome sequencing and annotation.</title>
        <authorList>
            <consortium name="The Broad Institute Genomics Platform"/>
            <consortium name="The Broad Institute Genome Sequencing Center for Infectious Disease"/>
            <person name="Wu L."/>
            <person name="Ma J."/>
        </authorList>
    </citation>
    <scope>NUCLEOTIDE SEQUENCE [LARGE SCALE GENOMIC DNA]</scope>
    <source>
        <strain evidence="4">LMG 29894</strain>
    </source>
</reference>
<dbReference type="SUPFAM" id="SSF110296">
    <property type="entry name" value="Oligoxyloglucan reducing end-specific cellobiohydrolase"/>
    <property type="match status" value="1"/>
</dbReference>
<feature type="region of interest" description="Disordered" evidence="1">
    <location>
        <begin position="162"/>
        <end position="190"/>
    </location>
</feature>
<dbReference type="EMBL" id="JBHSBU010000001">
    <property type="protein sequence ID" value="MFC4158732.1"/>
    <property type="molecule type" value="Genomic_DNA"/>
</dbReference>
<keyword evidence="2" id="KW-0732">Signal</keyword>
<evidence type="ECO:0000256" key="2">
    <source>
        <dbReference type="SAM" id="SignalP"/>
    </source>
</evidence>
<evidence type="ECO:0000313" key="4">
    <source>
        <dbReference type="Proteomes" id="UP001595791"/>
    </source>
</evidence>
<gene>
    <name evidence="3" type="ORF">ACFOW7_05075</name>
</gene>
<dbReference type="CDD" id="cd15482">
    <property type="entry name" value="Sialidase_non-viral"/>
    <property type="match status" value="1"/>
</dbReference>
<feature type="signal peptide" evidence="2">
    <location>
        <begin position="1"/>
        <end position="23"/>
    </location>
</feature>
<comment type="caution">
    <text evidence="3">The sequence shown here is derived from an EMBL/GenBank/DDBJ whole genome shotgun (WGS) entry which is preliminary data.</text>
</comment>
<feature type="compositionally biased region" description="Basic and acidic residues" evidence="1">
    <location>
        <begin position="232"/>
        <end position="241"/>
    </location>
</feature>
<dbReference type="RefSeq" id="WP_378161727.1">
    <property type="nucleotide sequence ID" value="NZ_JBHSBU010000001.1"/>
</dbReference>
<accession>A0ABV8MKQ6</accession>
<proteinExistence type="predicted"/>
<feature type="region of interest" description="Disordered" evidence="1">
    <location>
        <begin position="212"/>
        <end position="241"/>
    </location>
</feature>
<dbReference type="InterPro" id="IPR015943">
    <property type="entry name" value="WD40/YVTN_repeat-like_dom_sf"/>
</dbReference>
<feature type="chain" id="PRO_5046949501" description="Exo-alpha-sialidase" evidence="2">
    <location>
        <begin position="24"/>
        <end position="241"/>
    </location>
</feature>